<evidence type="ECO:0000313" key="1">
    <source>
        <dbReference type="EMBL" id="KKK77562.1"/>
    </source>
</evidence>
<sequence>MADIFDQMASQQKQREPDVFDTFAAEEEARPFFDITRMEDRPTMSLAGTAPDDPTKTLWEAVRHGWKRAGIQAKTGLAGMMQAEVELNLMPSPMFMGDLKMSSTEKKALKEWSTSTIEKADQYY</sequence>
<accession>A0A0F8Y819</accession>
<gene>
    <name evidence="1" type="ORF">LCGC14_2852320</name>
</gene>
<dbReference type="EMBL" id="LAZR01054897">
    <property type="protein sequence ID" value="KKK77562.1"/>
    <property type="molecule type" value="Genomic_DNA"/>
</dbReference>
<proteinExistence type="predicted"/>
<protein>
    <submittedName>
        <fullName evidence="1">Uncharacterized protein</fullName>
    </submittedName>
</protein>
<name>A0A0F8Y819_9ZZZZ</name>
<dbReference type="AlphaFoldDB" id="A0A0F8Y819"/>
<organism evidence="1">
    <name type="scientific">marine sediment metagenome</name>
    <dbReference type="NCBI Taxonomy" id="412755"/>
    <lineage>
        <taxon>unclassified sequences</taxon>
        <taxon>metagenomes</taxon>
        <taxon>ecological metagenomes</taxon>
    </lineage>
</organism>
<reference evidence="1" key="1">
    <citation type="journal article" date="2015" name="Nature">
        <title>Complex archaea that bridge the gap between prokaryotes and eukaryotes.</title>
        <authorList>
            <person name="Spang A."/>
            <person name="Saw J.H."/>
            <person name="Jorgensen S.L."/>
            <person name="Zaremba-Niedzwiedzka K."/>
            <person name="Martijn J."/>
            <person name="Lind A.E."/>
            <person name="van Eijk R."/>
            <person name="Schleper C."/>
            <person name="Guy L."/>
            <person name="Ettema T.J."/>
        </authorList>
    </citation>
    <scope>NUCLEOTIDE SEQUENCE</scope>
</reference>
<comment type="caution">
    <text evidence="1">The sequence shown here is derived from an EMBL/GenBank/DDBJ whole genome shotgun (WGS) entry which is preliminary data.</text>
</comment>
<feature type="non-terminal residue" evidence="1">
    <location>
        <position position="124"/>
    </location>
</feature>